<keyword evidence="3" id="KW-1185">Reference proteome</keyword>
<keyword evidence="1" id="KW-0812">Transmembrane</keyword>
<feature type="transmembrane region" description="Helical" evidence="1">
    <location>
        <begin position="416"/>
        <end position="439"/>
    </location>
</feature>
<dbReference type="AlphaFoldDB" id="A0A1M7LXE5"/>
<dbReference type="RefSeq" id="WP_073289682.1">
    <property type="nucleotide sequence ID" value="NZ_FRCP01000018.1"/>
</dbReference>
<gene>
    <name evidence="2" type="ORF">SAMN02746066_03485</name>
</gene>
<reference evidence="2 3" key="1">
    <citation type="submission" date="2016-11" db="EMBL/GenBank/DDBJ databases">
        <authorList>
            <person name="Jaros S."/>
            <person name="Januszkiewicz K."/>
            <person name="Wedrychowicz H."/>
        </authorList>
    </citation>
    <scope>NUCLEOTIDE SEQUENCE [LARGE SCALE GENOMIC DNA]</scope>
    <source>
        <strain evidence="2 3">DSM 15930</strain>
    </source>
</reference>
<evidence type="ECO:0000313" key="3">
    <source>
        <dbReference type="Proteomes" id="UP000184038"/>
    </source>
</evidence>
<dbReference type="PANTHER" id="PTHR37305">
    <property type="entry name" value="INTEGRAL MEMBRANE PROTEIN-RELATED"/>
    <property type="match status" value="1"/>
</dbReference>
<protein>
    <submittedName>
        <fullName evidence="2">ABC-2 family transporter protein</fullName>
    </submittedName>
</protein>
<keyword evidence="1" id="KW-0472">Membrane</keyword>
<proteinExistence type="predicted"/>
<dbReference type="Pfam" id="PF12679">
    <property type="entry name" value="ABC2_membrane_2"/>
    <property type="match status" value="1"/>
</dbReference>
<organism evidence="2 3">
    <name type="scientific">Anaerosporobacter mobilis DSM 15930</name>
    <dbReference type="NCBI Taxonomy" id="1120996"/>
    <lineage>
        <taxon>Bacteria</taxon>
        <taxon>Bacillati</taxon>
        <taxon>Bacillota</taxon>
        <taxon>Clostridia</taxon>
        <taxon>Lachnospirales</taxon>
        <taxon>Lachnospiraceae</taxon>
        <taxon>Anaerosporobacter</taxon>
    </lineage>
</organism>
<dbReference type="PANTHER" id="PTHR37305:SF1">
    <property type="entry name" value="MEMBRANE PROTEIN"/>
    <property type="match status" value="1"/>
</dbReference>
<evidence type="ECO:0000256" key="1">
    <source>
        <dbReference type="SAM" id="Phobius"/>
    </source>
</evidence>
<feature type="transmembrane region" description="Helical" evidence="1">
    <location>
        <begin position="226"/>
        <end position="245"/>
    </location>
</feature>
<sequence>MRKLIYFEWKKIFGSKRNIAVIAIVFLVLLVFLSSNIERDKQDREDSAKQADFLADWYNKENVSYEKSYSKTNMYICKLYSDVAKKRSEYFTEKARTIRTNDKEAELQADRSYYETQLRYYVEGALYIGASMEETAIRNAIYSNKEVFLDMLNYQYQQKGNISELYGDYLMMPSMLFGTSNQIAETLTYYREKLVFTNKLLEDNAEILRVNEMKGYNFLFLTFKEIFPYVALLVVLLILADIMSTERDYGTYKFLLLQPFSRGKIVLAKGIAAITSAWVVILIPIFICFLAVGVINGFGSPSYPVIKSVETYTTTEPLVTDIEYTRGTAYVGDFFSEFSGNIDNGYRLYEYRNGGLYMGISEYASTYNFSYFAVPNGDYFEENKIVVYNPDYYGIPDKVASTIMNPYFSYINISSFLLQMLPGVLLYLMFGALLGLCISTTTQHSLISFVLCILIGGGGSLLLSNINGKLGKLLPFSYGNVVNCMQGLYNRTMLQGVTVLVSVNLILFIISYITFRKRDIIC</sequence>
<accession>A0A1M7LXE5</accession>
<keyword evidence="1" id="KW-1133">Transmembrane helix</keyword>
<dbReference type="GO" id="GO:0140359">
    <property type="term" value="F:ABC-type transporter activity"/>
    <property type="evidence" value="ECO:0007669"/>
    <property type="project" value="InterPro"/>
</dbReference>
<feature type="transmembrane region" description="Helical" evidence="1">
    <location>
        <begin position="446"/>
        <end position="466"/>
    </location>
</feature>
<dbReference type="Proteomes" id="UP000184038">
    <property type="component" value="Unassembled WGS sequence"/>
</dbReference>
<feature type="transmembrane region" description="Helical" evidence="1">
    <location>
        <begin position="493"/>
        <end position="515"/>
    </location>
</feature>
<dbReference type="OrthoDB" id="2024038at2"/>
<evidence type="ECO:0000313" key="2">
    <source>
        <dbReference type="EMBL" id="SHM82938.1"/>
    </source>
</evidence>
<dbReference type="GO" id="GO:0005886">
    <property type="term" value="C:plasma membrane"/>
    <property type="evidence" value="ECO:0007669"/>
    <property type="project" value="UniProtKB-SubCell"/>
</dbReference>
<dbReference type="STRING" id="1120996.SAMN02746066_03485"/>
<feature type="transmembrane region" description="Helical" evidence="1">
    <location>
        <begin position="266"/>
        <end position="295"/>
    </location>
</feature>
<dbReference type="EMBL" id="FRCP01000018">
    <property type="protein sequence ID" value="SHM82938.1"/>
    <property type="molecule type" value="Genomic_DNA"/>
</dbReference>
<name>A0A1M7LXE5_9FIRM</name>